<dbReference type="GO" id="GO:0000400">
    <property type="term" value="F:four-way junction DNA binding"/>
    <property type="evidence" value="ECO:0007669"/>
    <property type="project" value="TreeGrafter"/>
</dbReference>
<dbReference type="GO" id="GO:0042148">
    <property type="term" value="P:DNA strand invasion"/>
    <property type="evidence" value="ECO:0007669"/>
    <property type="project" value="TreeGrafter"/>
</dbReference>
<accession>A0A6A7FYY5</accession>
<protein>
    <submittedName>
        <fullName evidence="4">DNA repair protein RAD51 homolog 4-like</fullName>
    </submittedName>
</protein>
<dbReference type="GO" id="GO:0000723">
    <property type="term" value="P:telomere maintenance"/>
    <property type="evidence" value="ECO:0007669"/>
    <property type="project" value="TreeGrafter"/>
</dbReference>
<name>A0A6A7FYY5_9CRUS</name>
<dbReference type="PANTHER" id="PTHR46457:SF1">
    <property type="entry name" value="DNA REPAIR PROTEIN RAD51 HOMOLOG 4"/>
    <property type="match status" value="1"/>
</dbReference>
<dbReference type="GO" id="GO:0000724">
    <property type="term" value="P:double-strand break repair via homologous recombination"/>
    <property type="evidence" value="ECO:0007669"/>
    <property type="project" value="TreeGrafter"/>
</dbReference>
<feature type="domain" description="RecA family profile 1" evidence="3">
    <location>
        <begin position="76"/>
        <end position="237"/>
    </location>
</feature>
<dbReference type="InterPro" id="IPR048943">
    <property type="entry name" value="RAD51D_N"/>
</dbReference>
<dbReference type="GO" id="GO:0005524">
    <property type="term" value="F:ATP binding"/>
    <property type="evidence" value="ECO:0007669"/>
    <property type="project" value="InterPro"/>
</dbReference>
<dbReference type="InterPro" id="IPR051988">
    <property type="entry name" value="HRR_RAD51_Paralog"/>
</dbReference>
<dbReference type="InterPro" id="IPR013632">
    <property type="entry name" value="Rad51_C"/>
</dbReference>
<dbReference type="AlphaFoldDB" id="A0A6A7FYY5"/>
<dbReference type="PROSITE" id="PS50162">
    <property type="entry name" value="RECA_2"/>
    <property type="match status" value="1"/>
</dbReference>
<dbReference type="GO" id="GO:0005657">
    <property type="term" value="C:replication fork"/>
    <property type="evidence" value="ECO:0007669"/>
    <property type="project" value="TreeGrafter"/>
</dbReference>
<proteinExistence type="evidence at transcript level"/>
<dbReference type="SUPFAM" id="SSF52540">
    <property type="entry name" value="P-loop containing nucleoside triphosphate hydrolases"/>
    <property type="match status" value="1"/>
</dbReference>
<evidence type="ECO:0000256" key="2">
    <source>
        <dbReference type="ARBA" id="ARBA00023242"/>
    </source>
</evidence>
<dbReference type="InterPro" id="IPR027417">
    <property type="entry name" value="P-loop_NTPase"/>
</dbReference>
<evidence type="ECO:0000259" key="3">
    <source>
        <dbReference type="PROSITE" id="PS50162"/>
    </source>
</evidence>
<reference evidence="4" key="1">
    <citation type="submission" date="2017-11" db="EMBL/GenBank/DDBJ databases">
        <title>The sensing device of the deep-sea amphipod.</title>
        <authorList>
            <person name="Kobayashi H."/>
            <person name="Nagahama T."/>
            <person name="Arai W."/>
            <person name="Sasagawa Y."/>
            <person name="Umeda M."/>
            <person name="Hayashi T."/>
            <person name="Nikaido I."/>
            <person name="Watanabe H."/>
            <person name="Oguri K."/>
            <person name="Kitazato H."/>
            <person name="Fujioka K."/>
            <person name="Kido Y."/>
            <person name="Takami H."/>
        </authorList>
    </citation>
    <scope>NUCLEOTIDE SEQUENCE</scope>
    <source>
        <tissue evidence="4">Whole body</tissue>
    </source>
</reference>
<dbReference type="GO" id="GO:0033063">
    <property type="term" value="C:Rad51B-Rad51C-Rad51D-XRCC2 complex"/>
    <property type="evidence" value="ECO:0007669"/>
    <property type="project" value="TreeGrafter"/>
</dbReference>
<evidence type="ECO:0000313" key="4">
    <source>
        <dbReference type="EMBL" id="LAC23660.1"/>
    </source>
</evidence>
<sequence>MSFLRGIYGVNSSVISSIKKAGITSPIDYLLSDLEQIAKEGDCSYRELQSVRSVVTAQLAALPITGDVLLKDATKSTVVFSTGSSRLDAALGGGVLRSEVLEVFGKSGVGKTQLCARMAAKQATLGRRVLYLDTAAAIIPSMLMEIFSRLNAEVTEELLQLIQVCHPRDIWEAISSLSSVLASSDPPALLVLDSVAAYMLPAVAATQGTGAVCQLSSVLRQIANRSNAVVLLVMHDSDLPHGNVLARIWQHVPAIRVEVQRPEQVSQFRVTKATRLAVNKGFTPV</sequence>
<keyword evidence="2" id="KW-0539">Nucleus</keyword>
<dbReference type="Pfam" id="PF08423">
    <property type="entry name" value="Rad51"/>
    <property type="match status" value="1"/>
</dbReference>
<dbReference type="Pfam" id="PF21794">
    <property type="entry name" value="RAD51D_N"/>
    <property type="match status" value="1"/>
</dbReference>
<dbReference type="GO" id="GO:0140664">
    <property type="term" value="F:ATP-dependent DNA damage sensor activity"/>
    <property type="evidence" value="ECO:0007669"/>
    <property type="project" value="InterPro"/>
</dbReference>
<dbReference type="PANTHER" id="PTHR46457">
    <property type="entry name" value="DNA REPAIR PROTEIN RAD51 HOMOLOG 4"/>
    <property type="match status" value="1"/>
</dbReference>
<comment type="subcellular location">
    <subcellularLocation>
        <location evidence="1">Nucleus</location>
    </subcellularLocation>
</comment>
<organism evidence="4">
    <name type="scientific">Hirondellea gigas</name>
    <dbReference type="NCBI Taxonomy" id="1518452"/>
    <lineage>
        <taxon>Eukaryota</taxon>
        <taxon>Metazoa</taxon>
        <taxon>Ecdysozoa</taxon>
        <taxon>Arthropoda</taxon>
        <taxon>Crustacea</taxon>
        <taxon>Multicrustacea</taxon>
        <taxon>Malacostraca</taxon>
        <taxon>Eumalacostraca</taxon>
        <taxon>Peracarida</taxon>
        <taxon>Amphipoda</taxon>
        <taxon>Amphilochidea</taxon>
        <taxon>Lysianassida</taxon>
        <taxon>Lysianassidira</taxon>
        <taxon>Lysianassoidea</taxon>
        <taxon>Lysianassidae</taxon>
        <taxon>Hirondellea</taxon>
    </lineage>
</organism>
<dbReference type="GO" id="GO:0003697">
    <property type="term" value="F:single-stranded DNA binding"/>
    <property type="evidence" value="ECO:0007669"/>
    <property type="project" value="TreeGrafter"/>
</dbReference>
<dbReference type="GO" id="GO:0005815">
    <property type="term" value="C:microtubule organizing center"/>
    <property type="evidence" value="ECO:0007669"/>
    <property type="project" value="TreeGrafter"/>
</dbReference>
<dbReference type="GO" id="GO:0007131">
    <property type="term" value="P:reciprocal meiotic recombination"/>
    <property type="evidence" value="ECO:0007669"/>
    <property type="project" value="TreeGrafter"/>
</dbReference>
<dbReference type="Gene3D" id="3.40.50.300">
    <property type="entry name" value="P-loop containing nucleotide triphosphate hydrolases"/>
    <property type="match status" value="1"/>
</dbReference>
<dbReference type="InterPro" id="IPR020588">
    <property type="entry name" value="RecA_ATP-bd"/>
</dbReference>
<dbReference type="EMBL" id="IACT01004468">
    <property type="protein sequence ID" value="LAC23660.1"/>
    <property type="molecule type" value="mRNA"/>
</dbReference>
<evidence type="ECO:0000256" key="1">
    <source>
        <dbReference type="ARBA" id="ARBA00004123"/>
    </source>
</evidence>